<sequence>MKGRLGGLKRKFVSRLPVYGFAASGMTGNSSGAGLTAAACQYANVTSLVWWGQRFAGPACEHCDRGNVPVEDDAGQKHSTTGTEMTQALAKDMDKLTVKKIEMKTATRKTDLKNITDTKGNGDKEEEISYTPDRTSQ</sequence>
<accession>A0AAW1UCV4</accession>
<evidence type="ECO:0000313" key="2">
    <source>
        <dbReference type="EMBL" id="KAK9878790.1"/>
    </source>
</evidence>
<protein>
    <submittedName>
        <fullName evidence="2">Uncharacterized protein</fullName>
    </submittedName>
</protein>
<evidence type="ECO:0000256" key="1">
    <source>
        <dbReference type="SAM" id="MobiDB-lite"/>
    </source>
</evidence>
<feature type="compositionally biased region" description="Basic and acidic residues" evidence="1">
    <location>
        <begin position="109"/>
        <end position="123"/>
    </location>
</feature>
<organism evidence="2 3">
    <name type="scientific">Henosepilachna vigintioctopunctata</name>
    <dbReference type="NCBI Taxonomy" id="420089"/>
    <lineage>
        <taxon>Eukaryota</taxon>
        <taxon>Metazoa</taxon>
        <taxon>Ecdysozoa</taxon>
        <taxon>Arthropoda</taxon>
        <taxon>Hexapoda</taxon>
        <taxon>Insecta</taxon>
        <taxon>Pterygota</taxon>
        <taxon>Neoptera</taxon>
        <taxon>Endopterygota</taxon>
        <taxon>Coleoptera</taxon>
        <taxon>Polyphaga</taxon>
        <taxon>Cucujiformia</taxon>
        <taxon>Coccinelloidea</taxon>
        <taxon>Coccinellidae</taxon>
        <taxon>Epilachninae</taxon>
        <taxon>Epilachnini</taxon>
        <taxon>Henosepilachna</taxon>
    </lineage>
</organism>
<name>A0AAW1UCV4_9CUCU</name>
<dbReference type="Proteomes" id="UP001431783">
    <property type="component" value="Unassembled WGS sequence"/>
</dbReference>
<comment type="caution">
    <text evidence="2">The sequence shown here is derived from an EMBL/GenBank/DDBJ whole genome shotgun (WGS) entry which is preliminary data.</text>
</comment>
<gene>
    <name evidence="2" type="ORF">WA026_023855</name>
</gene>
<proteinExistence type="predicted"/>
<reference evidence="2 3" key="1">
    <citation type="submission" date="2023-03" db="EMBL/GenBank/DDBJ databases">
        <title>Genome insight into feeding habits of ladybird beetles.</title>
        <authorList>
            <person name="Li H.-S."/>
            <person name="Huang Y.-H."/>
            <person name="Pang H."/>
        </authorList>
    </citation>
    <scope>NUCLEOTIDE SEQUENCE [LARGE SCALE GENOMIC DNA]</scope>
    <source>
        <strain evidence="2">SYSU_2023b</strain>
        <tissue evidence="2">Whole body</tissue>
    </source>
</reference>
<keyword evidence="3" id="KW-1185">Reference proteome</keyword>
<feature type="region of interest" description="Disordered" evidence="1">
    <location>
        <begin position="109"/>
        <end position="137"/>
    </location>
</feature>
<dbReference type="AlphaFoldDB" id="A0AAW1UCV4"/>
<dbReference type="EMBL" id="JARQZJ010000060">
    <property type="protein sequence ID" value="KAK9878790.1"/>
    <property type="molecule type" value="Genomic_DNA"/>
</dbReference>
<evidence type="ECO:0000313" key="3">
    <source>
        <dbReference type="Proteomes" id="UP001431783"/>
    </source>
</evidence>